<keyword evidence="3" id="KW-1185">Reference proteome</keyword>
<protein>
    <submittedName>
        <fullName evidence="2">XRE family transcriptional regulator</fullName>
    </submittedName>
</protein>
<dbReference type="CDD" id="cd00093">
    <property type="entry name" value="HTH_XRE"/>
    <property type="match status" value="1"/>
</dbReference>
<dbReference type="InterPro" id="IPR001387">
    <property type="entry name" value="Cro/C1-type_HTH"/>
</dbReference>
<dbReference type="EMBL" id="SEWG01000007">
    <property type="protein sequence ID" value="RYU87387.1"/>
    <property type="molecule type" value="Genomic_DNA"/>
</dbReference>
<comment type="caution">
    <text evidence="2">The sequence shown here is derived from an EMBL/GenBank/DDBJ whole genome shotgun (WGS) entry which is preliminary data.</text>
</comment>
<dbReference type="SMART" id="SM00530">
    <property type="entry name" value="HTH_XRE"/>
    <property type="match status" value="1"/>
</dbReference>
<dbReference type="GO" id="GO:0003677">
    <property type="term" value="F:DNA binding"/>
    <property type="evidence" value="ECO:0007669"/>
    <property type="project" value="InterPro"/>
</dbReference>
<dbReference type="Proteomes" id="UP000293331">
    <property type="component" value="Unassembled WGS sequence"/>
</dbReference>
<evidence type="ECO:0000259" key="1">
    <source>
        <dbReference type="PROSITE" id="PS50943"/>
    </source>
</evidence>
<feature type="domain" description="HTH cro/C1-type" evidence="1">
    <location>
        <begin position="52"/>
        <end position="106"/>
    </location>
</feature>
<proteinExistence type="predicted"/>
<name>A0A4Q5LIB4_9SPHI</name>
<accession>A0A4Q5LIB4</accession>
<dbReference type="Gene3D" id="1.10.260.40">
    <property type="entry name" value="lambda repressor-like DNA-binding domains"/>
    <property type="match status" value="1"/>
</dbReference>
<dbReference type="SUPFAM" id="SSF47413">
    <property type="entry name" value="lambda repressor-like DNA-binding domains"/>
    <property type="match status" value="1"/>
</dbReference>
<reference evidence="2 3" key="1">
    <citation type="submission" date="2019-02" db="EMBL/GenBank/DDBJ databases">
        <title>Bacterial novel species Mucilaginibacter sp. 17JY9-4 isolated from soil.</title>
        <authorList>
            <person name="Jung H.-Y."/>
        </authorList>
    </citation>
    <scope>NUCLEOTIDE SEQUENCE [LARGE SCALE GENOMIC DNA]</scope>
    <source>
        <strain evidence="2 3">17JY9-4</strain>
    </source>
</reference>
<evidence type="ECO:0000313" key="2">
    <source>
        <dbReference type="EMBL" id="RYU87387.1"/>
    </source>
</evidence>
<dbReference type="AlphaFoldDB" id="A0A4Q5LIB4"/>
<sequence length="116" mass="13071">MISDGTIVTLPRNRKKGIDVNEFIDNTVGKPGSNQRNQFESELKMEVFQELIKAARKKRNLSQEELGQLIGVKKSQISKLEKGYENTSIITISKVFNALKATVRISVEIDGQHLEL</sequence>
<evidence type="ECO:0000313" key="3">
    <source>
        <dbReference type="Proteomes" id="UP000293331"/>
    </source>
</evidence>
<dbReference type="PROSITE" id="PS50943">
    <property type="entry name" value="HTH_CROC1"/>
    <property type="match status" value="1"/>
</dbReference>
<gene>
    <name evidence="2" type="ORF">EWM62_16185</name>
</gene>
<dbReference type="Pfam" id="PF01381">
    <property type="entry name" value="HTH_3"/>
    <property type="match status" value="1"/>
</dbReference>
<organism evidence="2 3">
    <name type="scientific">Mucilaginibacter terrigena</name>
    <dbReference type="NCBI Taxonomy" id="2492395"/>
    <lineage>
        <taxon>Bacteria</taxon>
        <taxon>Pseudomonadati</taxon>
        <taxon>Bacteroidota</taxon>
        <taxon>Sphingobacteriia</taxon>
        <taxon>Sphingobacteriales</taxon>
        <taxon>Sphingobacteriaceae</taxon>
        <taxon>Mucilaginibacter</taxon>
    </lineage>
</organism>
<dbReference type="OrthoDB" id="1041855at2"/>
<dbReference type="InterPro" id="IPR010982">
    <property type="entry name" value="Lambda_DNA-bd_dom_sf"/>
</dbReference>